<dbReference type="EMBL" id="GBRH01204938">
    <property type="protein sequence ID" value="JAD92957.1"/>
    <property type="molecule type" value="Transcribed_RNA"/>
</dbReference>
<organism evidence="1">
    <name type="scientific">Arundo donax</name>
    <name type="common">Giant reed</name>
    <name type="synonym">Donax arundinaceus</name>
    <dbReference type="NCBI Taxonomy" id="35708"/>
    <lineage>
        <taxon>Eukaryota</taxon>
        <taxon>Viridiplantae</taxon>
        <taxon>Streptophyta</taxon>
        <taxon>Embryophyta</taxon>
        <taxon>Tracheophyta</taxon>
        <taxon>Spermatophyta</taxon>
        <taxon>Magnoliopsida</taxon>
        <taxon>Liliopsida</taxon>
        <taxon>Poales</taxon>
        <taxon>Poaceae</taxon>
        <taxon>PACMAD clade</taxon>
        <taxon>Arundinoideae</taxon>
        <taxon>Arundineae</taxon>
        <taxon>Arundo</taxon>
    </lineage>
</organism>
<accession>A0A0A9IPK6</accession>
<reference evidence="1" key="1">
    <citation type="submission" date="2014-09" db="EMBL/GenBank/DDBJ databases">
        <authorList>
            <person name="Magalhaes I.L.F."/>
            <person name="Oliveira U."/>
            <person name="Santos F.R."/>
            <person name="Vidigal T.H.D.A."/>
            <person name="Brescovit A.D."/>
            <person name="Santos A.J."/>
        </authorList>
    </citation>
    <scope>NUCLEOTIDE SEQUENCE</scope>
    <source>
        <tissue evidence="1">Shoot tissue taken approximately 20 cm above the soil surface</tissue>
    </source>
</reference>
<name>A0A0A9IPK6_ARUDO</name>
<reference evidence="1" key="2">
    <citation type="journal article" date="2015" name="Data Brief">
        <title>Shoot transcriptome of the giant reed, Arundo donax.</title>
        <authorList>
            <person name="Barrero R.A."/>
            <person name="Guerrero F.D."/>
            <person name="Moolhuijzen P."/>
            <person name="Goolsby J.A."/>
            <person name="Tidwell J."/>
            <person name="Bellgard S.E."/>
            <person name="Bellgard M.I."/>
        </authorList>
    </citation>
    <scope>NUCLEOTIDE SEQUENCE</scope>
    <source>
        <tissue evidence="1">Shoot tissue taken approximately 20 cm above the soil surface</tissue>
    </source>
</reference>
<sequence>MKAAFLQNDMAAFVLHSGVFLHGGLLELTEVH</sequence>
<proteinExistence type="predicted"/>
<dbReference type="AlphaFoldDB" id="A0A0A9IPK6"/>
<evidence type="ECO:0000313" key="1">
    <source>
        <dbReference type="EMBL" id="JAD92957.1"/>
    </source>
</evidence>
<protein>
    <submittedName>
        <fullName evidence="1">Uncharacterized protein</fullName>
    </submittedName>
</protein>